<dbReference type="STRING" id="6186.A0A183K7C3"/>
<keyword evidence="3" id="KW-1185">Reference proteome</keyword>
<feature type="compositionally biased region" description="Low complexity" evidence="1">
    <location>
        <begin position="9"/>
        <end position="36"/>
    </location>
</feature>
<dbReference type="EMBL" id="UZAK01034065">
    <property type="protein sequence ID" value="VDP42056.1"/>
    <property type="molecule type" value="Genomic_DNA"/>
</dbReference>
<gene>
    <name evidence="2" type="ORF">SCUD_LOCUS10900</name>
</gene>
<proteinExistence type="predicted"/>
<reference evidence="2 3" key="2">
    <citation type="submission" date="2018-11" db="EMBL/GenBank/DDBJ databases">
        <authorList>
            <consortium name="Pathogen Informatics"/>
        </authorList>
    </citation>
    <scope>NUCLEOTIDE SEQUENCE [LARGE SCALE GENOMIC DNA]</scope>
    <source>
        <strain evidence="2">Dakar</strain>
        <strain evidence="3">Dakar, Senegal</strain>
    </source>
</reference>
<dbReference type="Proteomes" id="UP000279833">
    <property type="component" value="Unassembled WGS sequence"/>
</dbReference>
<dbReference type="WBParaSite" id="SCUD_0001090001-mRNA-1">
    <property type="protein sequence ID" value="SCUD_0001090001-mRNA-1"/>
    <property type="gene ID" value="SCUD_0001090001"/>
</dbReference>
<accession>A0A183K7C3</accession>
<evidence type="ECO:0000313" key="2">
    <source>
        <dbReference type="EMBL" id="VDP42056.1"/>
    </source>
</evidence>
<feature type="region of interest" description="Disordered" evidence="1">
    <location>
        <begin position="1"/>
        <end position="37"/>
    </location>
</feature>
<evidence type="ECO:0000256" key="1">
    <source>
        <dbReference type="SAM" id="MobiDB-lite"/>
    </source>
</evidence>
<organism evidence="4">
    <name type="scientific">Schistosoma curassoni</name>
    <dbReference type="NCBI Taxonomy" id="6186"/>
    <lineage>
        <taxon>Eukaryota</taxon>
        <taxon>Metazoa</taxon>
        <taxon>Spiralia</taxon>
        <taxon>Lophotrochozoa</taxon>
        <taxon>Platyhelminthes</taxon>
        <taxon>Trematoda</taxon>
        <taxon>Digenea</taxon>
        <taxon>Strigeidida</taxon>
        <taxon>Schistosomatoidea</taxon>
        <taxon>Schistosomatidae</taxon>
        <taxon>Schistosoma</taxon>
    </lineage>
</organism>
<dbReference type="AlphaFoldDB" id="A0A183K7C3"/>
<evidence type="ECO:0000313" key="4">
    <source>
        <dbReference type="WBParaSite" id="SCUD_0001090001-mRNA-1"/>
    </source>
</evidence>
<name>A0A183K7C3_9TREM</name>
<evidence type="ECO:0000313" key="3">
    <source>
        <dbReference type="Proteomes" id="UP000279833"/>
    </source>
</evidence>
<protein>
    <submittedName>
        <fullName evidence="4">REJ domain-containing protein</fullName>
    </submittedName>
</protein>
<reference evidence="4" key="1">
    <citation type="submission" date="2016-06" db="UniProtKB">
        <authorList>
            <consortium name="WormBaseParasite"/>
        </authorList>
    </citation>
    <scope>IDENTIFICATION</scope>
</reference>
<sequence>MSGMVLSPSGSSNVAIPPSSSYSSSGSSYSSSTGSGPAPPAVINGVELVPAPLLPHKLSFSPSGQALNYSAISNPSMDNAANTTLLNSISDSQAIHQSSLTLPPLAPALHNHTCVVGNTTCTPGSYQHHHHSNMVSHRGATEPGVSCSFTGNLYSLWSGFFSFFLKGKTILAYFFFCSVKLHLYFNT</sequence>